<dbReference type="Proteomes" id="UP000579153">
    <property type="component" value="Unassembled WGS sequence"/>
</dbReference>
<dbReference type="RefSeq" id="WP_185071600.1">
    <property type="nucleotide sequence ID" value="NZ_JACHMB010000001.1"/>
</dbReference>
<proteinExistence type="predicted"/>
<name>A0A7W9G6H5_9ACTN</name>
<accession>A0A7W9G6H5</accession>
<reference evidence="1 2" key="1">
    <citation type="submission" date="2020-08" db="EMBL/GenBank/DDBJ databases">
        <title>Sequencing the genomes of 1000 actinobacteria strains.</title>
        <authorList>
            <person name="Klenk H.-P."/>
        </authorList>
    </citation>
    <scope>NUCLEOTIDE SEQUENCE [LARGE SCALE GENOMIC DNA]</scope>
    <source>
        <strain evidence="1 2">DSM 45507</strain>
    </source>
</reference>
<evidence type="ECO:0000313" key="2">
    <source>
        <dbReference type="Proteomes" id="UP000579153"/>
    </source>
</evidence>
<sequence length="45" mass="4983">MTLLQLTELDDATLDGLVSRILGRRGPWDRLWQEDANNGAVPCDG</sequence>
<dbReference type="EMBL" id="JACHMB010000001">
    <property type="protein sequence ID" value="MBB5778125.1"/>
    <property type="molecule type" value="Genomic_DNA"/>
</dbReference>
<evidence type="ECO:0000313" key="1">
    <source>
        <dbReference type="EMBL" id="MBB5778125.1"/>
    </source>
</evidence>
<keyword evidence="2" id="KW-1185">Reference proteome</keyword>
<organism evidence="1 2">
    <name type="scientific">Nonomuraea jabiensis</name>
    <dbReference type="NCBI Taxonomy" id="882448"/>
    <lineage>
        <taxon>Bacteria</taxon>
        <taxon>Bacillati</taxon>
        <taxon>Actinomycetota</taxon>
        <taxon>Actinomycetes</taxon>
        <taxon>Streptosporangiales</taxon>
        <taxon>Streptosporangiaceae</taxon>
        <taxon>Nonomuraea</taxon>
    </lineage>
</organism>
<gene>
    <name evidence="1" type="ORF">HD596_004881</name>
</gene>
<comment type="caution">
    <text evidence="1">The sequence shown here is derived from an EMBL/GenBank/DDBJ whole genome shotgun (WGS) entry which is preliminary data.</text>
</comment>
<protein>
    <submittedName>
        <fullName evidence="1">Uncharacterized protein</fullName>
    </submittedName>
</protein>
<dbReference type="AlphaFoldDB" id="A0A7W9G6H5"/>